<comment type="similarity">
    <text evidence="1">Belongs to the rtf2 family.</text>
</comment>
<feature type="region of interest" description="Disordered" evidence="2">
    <location>
        <begin position="1"/>
        <end position="23"/>
    </location>
</feature>
<feature type="compositionally biased region" description="Basic and acidic residues" evidence="2">
    <location>
        <begin position="229"/>
        <end position="241"/>
    </location>
</feature>
<dbReference type="EMBL" id="RSCE01000004">
    <property type="protein sequence ID" value="RSH83115.1"/>
    <property type="molecule type" value="Genomic_DNA"/>
</dbReference>
<dbReference type="OrthoDB" id="247013at2759"/>
<evidence type="ECO:0000256" key="1">
    <source>
        <dbReference type="ARBA" id="ARBA00009885"/>
    </source>
</evidence>
<sequence>MGADGGSIPDRRDLVKTKGKAEQTDKALRRERFFLCALSKKPLTKPVVADPLGKLYNKDAVLEYLLDKSAYGDGEEICRYIKGVKVGKLCGRDRANPQDLLTLNVMPNPNRDEDADATSASRAPFVCWLSLKEMTGAVPFIAIRSCGCVFSEAAIRAVVPNLGAGGSKDEGADSAAPCPNCTKPFNPTSRTAVLPINPNPDVQDALLEALLAGRAAAKANKKRKAASSEVKKEGKDGKEVSSKAARTGSDSPAPGSKPNSKGVAKPSASVAPSTVGRSVQDKLAEQEKKRIAAQAGMSDAVKAMFRSKNGDAKEDAVDSFFGRTFNRYAA</sequence>
<name>A0A427XWL5_9TREE</name>
<keyword evidence="4" id="KW-1185">Reference proteome</keyword>
<comment type="caution">
    <text evidence="3">The sequence shown here is derived from an EMBL/GenBank/DDBJ whole genome shotgun (WGS) entry which is preliminary data.</text>
</comment>
<evidence type="ECO:0000313" key="4">
    <source>
        <dbReference type="Proteomes" id="UP000279236"/>
    </source>
</evidence>
<dbReference type="CDD" id="cd16653">
    <property type="entry name" value="RING-like_Rtf2"/>
    <property type="match status" value="1"/>
</dbReference>
<dbReference type="AlphaFoldDB" id="A0A427XWL5"/>
<evidence type="ECO:0000313" key="3">
    <source>
        <dbReference type="EMBL" id="RSH83115.1"/>
    </source>
</evidence>
<dbReference type="GO" id="GO:0005634">
    <property type="term" value="C:nucleus"/>
    <property type="evidence" value="ECO:0007669"/>
    <property type="project" value="TreeGrafter"/>
</dbReference>
<feature type="compositionally biased region" description="Basic and acidic residues" evidence="2">
    <location>
        <begin position="9"/>
        <end position="23"/>
    </location>
</feature>
<dbReference type="PANTHER" id="PTHR12775">
    <property type="entry name" value="PROTEIN C20ORF43 HOMOLOG"/>
    <property type="match status" value="1"/>
</dbReference>
<dbReference type="Pfam" id="PF04641">
    <property type="entry name" value="Rtf2"/>
    <property type="match status" value="1"/>
</dbReference>
<dbReference type="Proteomes" id="UP000279236">
    <property type="component" value="Unassembled WGS sequence"/>
</dbReference>
<evidence type="ECO:0000256" key="2">
    <source>
        <dbReference type="SAM" id="MobiDB-lite"/>
    </source>
</evidence>
<dbReference type="GO" id="GO:0006274">
    <property type="term" value="P:DNA replication termination"/>
    <property type="evidence" value="ECO:0007669"/>
    <property type="project" value="TreeGrafter"/>
</dbReference>
<dbReference type="RefSeq" id="XP_028477067.1">
    <property type="nucleotide sequence ID" value="XM_028622175.1"/>
</dbReference>
<protein>
    <submittedName>
        <fullName evidence="3">Uncharacterized protein</fullName>
    </submittedName>
</protein>
<dbReference type="PANTHER" id="PTHR12775:SF0">
    <property type="entry name" value="REPLICATION TERMINATION FACTOR 2"/>
    <property type="match status" value="1"/>
</dbReference>
<accession>A0A427XWL5</accession>
<feature type="compositionally biased region" description="Basic and acidic residues" evidence="2">
    <location>
        <begin position="279"/>
        <end position="290"/>
    </location>
</feature>
<reference evidence="3 4" key="1">
    <citation type="submission" date="2018-11" db="EMBL/GenBank/DDBJ databases">
        <title>Genome sequence of Apiotrichum porosum DSM 27194.</title>
        <authorList>
            <person name="Aliyu H."/>
            <person name="Gorte O."/>
            <person name="Ochsenreither K."/>
        </authorList>
    </citation>
    <scope>NUCLEOTIDE SEQUENCE [LARGE SCALE GENOMIC DNA]</scope>
    <source>
        <strain evidence="3 4">DSM 27194</strain>
    </source>
</reference>
<dbReference type="GeneID" id="39591315"/>
<gene>
    <name evidence="3" type="ORF">EHS24_006772</name>
</gene>
<dbReference type="STRING" id="105984.A0A427XWL5"/>
<dbReference type="InterPro" id="IPR006735">
    <property type="entry name" value="Rtf2"/>
</dbReference>
<dbReference type="InterPro" id="IPR027799">
    <property type="entry name" value="Rtf2_RING-finger"/>
</dbReference>
<proteinExistence type="inferred from homology"/>
<organism evidence="3 4">
    <name type="scientific">Apiotrichum porosum</name>
    <dbReference type="NCBI Taxonomy" id="105984"/>
    <lineage>
        <taxon>Eukaryota</taxon>
        <taxon>Fungi</taxon>
        <taxon>Dikarya</taxon>
        <taxon>Basidiomycota</taxon>
        <taxon>Agaricomycotina</taxon>
        <taxon>Tremellomycetes</taxon>
        <taxon>Trichosporonales</taxon>
        <taxon>Trichosporonaceae</taxon>
        <taxon>Apiotrichum</taxon>
    </lineage>
</organism>
<feature type="region of interest" description="Disordered" evidence="2">
    <location>
        <begin position="221"/>
        <end position="297"/>
    </location>
</feature>